<dbReference type="Gene3D" id="3.30.230.10">
    <property type="match status" value="1"/>
</dbReference>
<evidence type="ECO:0000256" key="2">
    <source>
        <dbReference type="ARBA" id="ARBA00021975"/>
    </source>
</evidence>
<dbReference type="EMBL" id="JAAAWN010000032">
    <property type="protein sequence ID" value="NDV92951.1"/>
    <property type="molecule type" value="Genomic_DNA"/>
</dbReference>
<dbReference type="PANTHER" id="PTHR10073">
    <property type="entry name" value="DNA MISMATCH REPAIR PROTEIN MLH, PMS, MUTL"/>
    <property type="match status" value="1"/>
</dbReference>
<dbReference type="InterPro" id="IPR037198">
    <property type="entry name" value="MutL_C_sf"/>
</dbReference>
<dbReference type="GO" id="GO:0004519">
    <property type="term" value="F:endonuclease activity"/>
    <property type="evidence" value="ECO:0007669"/>
    <property type="project" value="UniProtKB-KW"/>
</dbReference>
<dbReference type="CDD" id="cd16926">
    <property type="entry name" value="HATPase_MutL-MLH-PMS-like"/>
    <property type="match status" value="1"/>
</dbReference>
<protein>
    <recommendedName>
        <fullName evidence="2 5">DNA mismatch repair protein MutL</fullName>
    </recommendedName>
</protein>
<name>A0A7X5LP40_9ALTE</name>
<proteinExistence type="inferred from homology"/>
<dbReference type="Gene3D" id="3.30.565.10">
    <property type="entry name" value="Histidine kinase-like ATPase, C-terminal domain"/>
    <property type="match status" value="1"/>
</dbReference>
<dbReference type="InterPro" id="IPR013507">
    <property type="entry name" value="DNA_mismatch_S5_2-like"/>
</dbReference>
<dbReference type="GO" id="GO:0005524">
    <property type="term" value="F:ATP binding"/>
    <property type="evidence" value="ECO:0007669"/>
    <property type="project" value="InterPro"/>
</dbReference>
<dbReference type="AlphaFoldDB" id="A0A7X5LP40"/>
<dbReference type="CDD" id="cd03482">
    <property type="entry name" value="MutL_Trans_MutL"/>
    <property type="match status" value="1"/>
</dbReference>
<reference evidence="8 9" key="1">
    <citation type="submission" date="2020-01" db="EMBL/GenBank/DDBJ databases">
        <authorList>
            <person name="Chen J."/>
            <person name="Zhu S."/>
            <person name="Yang J."/>
        </authorList>
    </citation>
    <scope>NUCLEOTIDE SEQUENCE [LARGE SCALE GENOMIC DNA]</scope>
    <source>
        <strain evidence="8 9">345S023</strain>
    </source>
</reference>
<dbReference type="Pfam" id="PF13589">
    <property type="entry name" value="HATPase_c_3"/>
    <property type="match status" value="1"/>
</dbReference>
<evidence type="ECO:0000259" key="7">
    <source>
        <dbReference type="SMART" id="SM01340"/>
    </source>
</evidence>
<accession>A0A7X5LP40</accession>
<dbReference type="RefSeq" id="WP_163088162.1">
    <property type="nucleotide sequence ID" value="NZ_JAAAWN010000032.1"/>
</dbReference>
<dbReference type="SUPFAM" id="SSF118116">
    <property type="entry name" value="DNA mismatch repair protein MutL"/>
    <property type="match status" value="1"/>
</dbReference>
<feature type="compositionally biased region" description="Polar residues" evidence="6">
    <location>
        <begin position="385"/>
        <end position="394"/>
    </location>
</feature>
<sequence length="610" mass="68203">MPIQFLSPQLANQIAAGEVVERPASVVKELLENSLDAGADRIEIDIEKGGHKRIRIFDNGKGIPKDELQLALSRHATSKIATLDDLEHILSLGFRGEALASISSVSRLTLTSRTANQNEAWQACCEGREMAVTVQPAAHPQGTTIDVADLFYNTPARRKFLRTEKTEFQHIEEVIKRIALSYPHASFLLKHNGKLVKRFIADKQGALAPRIASVLGQKFVDNAVHINVDYEGIQMDAWLGNESVLRSSNDCQFSFVNGRGMRDKLIMHAIRQAYESVWGVLEQPSFVVYLTLDPRDVDVNVHPAKHEVRFQQGRLVHDFICKSVCDALHAISQPESHEETVTESSTRADTISQSPAPFQHEPANHEYIRPLAAAPQSPKVGGQSAPFTPRQSKGPSAAYQAGFQSLMSPNSDMQTKDSGSQPNHVQYLGLSSLCRIYSHNERIYLLDVVNIVGYWLTELCSKAQHSQPLLMPVALAMPMDSAGDEADNRAENIALLNGLHFEINQVAGKYRLQQVPAGTRHLPWLRWFEKLLSAKLFSHANTKDSEEGSQKQTVLFDFSVAENELDDNTAHQVWHWLEQQNDLKQWEMIERFGTVRDVTQVVNFLRGTNG</sequence>
<dbReference type="Pfam" id="PF01119">
    <property type="entry name" value="DNA_mis_repair"/>
    <property type="match status" value="1"/>
</dbReference>
<dbReference type="GO" id="GO:0006298">
    <property type="term" value="P:mismatch repair"/>
    <property type="evidence" value="ECO:0007669"/>
    <property type="project" value="UniProtKB-UniRule"/>
</dbReference>
<gene>
    <name evidence="5 8" type="primary">mutL</name>
    <name evidence="8" type="ORF">GTH32_17420</name>
</gene>
<organism evidence="8 9">
    <name type="scientific">Alteromonas profundi</name>
    <dbReference type="NCBI Taxonomy" id="2696062"/>
    <lineage>
        <taxon>Bacteria</taxon>
        <taxon>Pseudomonadati</taxon>
        <taxon>Pseudomonadota</taxon>
        <taxon>Gammaproteobacteria</taxon>
        <taxon>Alteromonadales</taxon>
        <taxon>Alteromonadaceae</taxon>
        <taxon>Alteromonas/Salinimonas group</taxon>
        <taxon>Alteromonas</taxon>
    </lineage>
</organism>
<evidence type="ECO:0000256" key="6">
    <source>
        <dbReference type="SAM" id="MobiDB-lite"/>
    </source>
</evidence>
<keyword evidence="8" id="KW-0378">Hydrolase</keyword>
<dbReference type="GO" id="GO:0140664">
    <property type="term" value="F:ATP-dependent DNA damage sensor activity"/>
    <property type="evidence" value="ECO:0007669"/>
    <property type="project" value="InterPro"/>
</dbReference>
<comment type="caution">
    <text evidence="8">The sequence shown here is derived from an EMBL/GenBank/DDBJ whole genome shotgun (WGS) entry which is preliminary data.</text>
</comment>
<dbReference type="InterPro" id="IPR038973">
    <property type="entry name" value="MutL/Mlh/Pms-like"/>
</dbReference>
<feature type="domain" description="DNA mismatch repair protein S5" evidence="7">
    <location>
        <begin position="211"/>
        <end position="329"/>
    </location>
</feature>
<dbReference type="FunFam" id="3.30.565.10:FF:000003">
    <property type="entry name" value="DNA mismatch repair endonuclease MutL"/>
    <property type="match status" value="1"/>
</dbReference>
<evidence type="ECO:0000313" key="9">
    <source>
        <dbReference type="Proteomes" id="UP000470213"/>
    </source>
</evidence>
<dbReference type="InterPro" id="IPR020667">
    <property type="entry name" value="DNA_mismatch_repair_MutL"/>
</dbReference>
<dbReference type="GO" id="GO:0030983">
    <property type="term" value="F:mismatched DNA binding"/>
    <property type="evidence" value="ECO:0007669"/>
    <property type="project" value="InterPro"/>
</dbReference>
<comment type="similarity">
    <text evidence="1 5">Belongs to the DNA mismatch repair MutL/HexB family.</text>
</comment>
<dbReference type="HAMAP" id="MF_00149">
    <property type="entry name" value="DNA_mis_repair"/>
    <property type="match status" value="1"/>
</dbReference>
<evidence type="ECO:0000256" key="5">
    <source>
        <dbReference type="HAMAP-Rule" id="MF_00149"/>
    </source>
</evidence>
<feature type="region of interest" description="Disordered" evidence="6">
    <location>
        <begin position="374"/>
        <end position="395"/>
    </location>
</feature>
<feature type="region of interest" description="Disordered" evidence="6">
    <location>
        <begin position="334"/>
        <end position="355"/>
    </location>
</feature>
<dbReference type="SMART" id="SM01340">
    <property type="entry name" value="DNA_mis_repair"/>
    <property type="match status" value="1"/>
</dbReference>
<keyword evidence="3 5" id="KW-0227">DNA damage</keyword>
<dbReference type="SUPFAM" id="SSF55874">
    <property type="entry name" value="ATPase domain of HSP90 chaperone/DNA topoisomerase II/histidine kinase"/>
    <property type="match status" value="1"/>
</dbReference>
<dbReference type="PROSITE" id="PS00058">
    <property type="entry name" value="DNA_MISMATCH_REPAIR_1"/>
    <property type="match status" value="1"/>
</dbReference>
<keyword evidence="8" id="KW-0540">Nuclease</keyword>
<dbReference type="NCBIfam" id="TIGR00585">
    <property type="entry name" value="mutl"/>
    <property type="match status" value="1"/>
</dbReference>
<dbReference type="GO" id="GO:0016887">
    <property type="term" value="F:ATP hydrolysis activity"/>
    <property type="evidence" value="ECO:0007669"/>
    <property type="project" value="InterPro"/>
</dbReference>
<evidence type="ECO:0000256" key="4">
    <source>
        <dbReference type="ARBA" id="ARBA00023204"/>
    </source>
</evidence>
<keyword evidence="9" id="KW-1185">Reference proteome</keyword>
<dbReference type="PANTHER" id="PTHR10073:SF12">
    <property type="entry name" value="DNA MISMATCH REPAIR PROTEIN MLH1"/>
    <property type="match status" value="1"/>
</dbReference>
<dbReference type="Proteomes" id="UP000470213">
    <property type="component" value="Unassembled WGS sequence"/>
</dbReference>
<evidence type="ECO:0000313" key="8">
    <source>
        <dbReference type="EMBL" id="NDV92951.1"/>
    </source>
</evidence>
<dbReference type="SUPFAM" id="SSF54211">
    <property type="entry name" value="Ribosomal protein S5 domain 2-like"/>
    <property type="match status" value="1"/>
</dbReference>
<dbReference type="GO" id="GO:0032300">
    <property type="term" value="C:mismatch repair complex"/>
    <property type="evidence" value="ECO:0007669"/>
    <property type="project" value="InterPro"/>
</dbReference>
<dbReference type="InterPro" id="IPR020568">
    <property type="entry name" value="Ribosomal_Su5_D2-typ_SF"/>
</dbReference>
<dbReference type="InterPro" id="IPR014721">
    <property type="entry name" value="Ribsml_uS5_D2-typ_fold_subgr"/>
</dbReference>
<comment type="function">
    <text evidence="5">This protein is involved in the repair of mismatches in DNA. It is required for dam-dependent methyl-directed DNA mismatch repair. May act as a 'molecular matchmaker', a protein that promotes the formation of a stable complex between two or more DNA-binding proteins in an ATP-dependent manner without itself being part of a final effector complex.</text>
</comment>
<evidence type="ECO:0000256" key="1">
    <source>
        <dbReference type="ARBA" id="ARBA00006082"/>
    </source>
</evidence>
<dbReference type="InterPro" id="IPR014762">
    <property type="entry name" value="DNA_mismatch_repair_CS"/>
</dbReference>
<keyword evidence="8" id="KW-0255">Endonuclease</keyword>
<keyword evidence="4 5" id="KW-0234">DNA repair</keyword>
<evidence type="ECO:0000256" key="3">
    <source>
        <dbReference type="ARBA" id="ARBA00022763"/>
    </source>
</evidence>
<dbReference type="InterPro" id="IPR002099">
    <property type="entry name" value="MutL/Mlh/PMS"/>
</dbReference>
<dbReference type="InterPro" id="IPR036890">
    <property type="entry name" value="HATPase_C_sf"/>
</dbReference>